<accession>A0ABW2KEZ2</accession>
<comment type="caution">
    <text evidence="1">The sequence shown here is derived from an EMBL/GenBank/DDBJ whole genome shotgun (WGS) entry which is preliminary data.</text>
</comment>
<sequence>MLKVVLGEVEVVIEAVSTVPDAAVSGEDPAAVLAGTEFGARCRPALVRWRGRSLRYVAVWPERAVLGPADPPPDLAGVVLAQVVRGWRCRVCGRRVTAVVPEGALPFFGGNLKPHRWAANCPHCAAHVDRARMHALCLLPERPDA</sequence>
<dbReference type="Proteomes" id="UP001596540">
    <property type="component" value="Unassembled WGS sequence"/>
</dbReference>
<dbReference type="RefSeq" id="WP_379871159.1">
    <property type="nucleotide sequence ID" value="NZ_JBHTBH010000005.1"/>
</dbReference>
<protein>
    <submittedName>
        <fullName evidence="1">Uncharacterized protein</fullName>
    </submittedName>
</protein>
<dbReference type="EMBL" id="JBHTBH010000005">
    <property type="protein sequence ID" value="MFC7328503.1"/>
    <property type="molecule type" value="Genomic_DNA"/>
</dbReference>
<gene>
    <name evidence="1" type="ORF">ACFQRF_12195</name>
</gene>
<evidence type="ECO:0000313" key="1">
    <source>
        <dbReference type="EMBL" id="MFC7328503.1"/>
    </source>
</evidence>
<evidence type="ECO:0000313" key="2">
    <source>
        <dbReference type="Proteomes" id="UP001596540"/>
    </source>
</evidence>
<keyword evidence="2" id="KW-1185">Reference proteome</keyword>
<proteinExistence type="predicted"/>
<reference evidence="2" key="1">
    <citation type="journal article" date="2019" name="Int. J. Syst. Evol. Microbiol.">
        <title>The Global Catalogue of Microorganisms (GCM) 10K type strain sequencing project: providing services to taxonomists for standard genome sequencing and annotation.</title>
        <authorList>
            <consortium name="The Broad Institute Genomics Platform"/>
            <consortium name="The Broad Institute Genome Sequencing Center for Infectious Disease"/>
            <person name="Wu L."/>
            <person name="Ma J."/>
        </authorList>
    </citation>
    <scope>NUCLEOTIDE SEQUENCE [LARGE SCALE GENOMIC DNA]</scope>
    <source>
        <strain evidence="2">CGMCC 4.7382</strain>
    </source>
</reference>
<name>A0ABW2KEZ2_9ACTN</name>
<organism evidence="1 2">
    <name type="scientific">Marinactinospora rubrisoli</name>
    <dbReference type="NCBI Taxonomy" id="2715399"/>
    <lineage>
        <taxon>Bacteria</taxon>
        <taxon>Bacillati</taxon>
        <taxon>Actinomycetota</taxon>
        <taxon>Actinomycetes</taxon>
        <taxon>Streptosporangiales</taxon>
        <taxon>Nocardiopsidaceae</taxon>
        <taxon>Marinactinospora</taxon>
    </lineage>
</organism>